<reference evidence="2" key="1">
    <citation type="journal article" date="2017" name="Sci. Rep.">
        <title>A Novel Matrix Protein, PfY2, Functions as a Crucial Macromolecule during Shell Formation.</title>
        <authorList>
            <person name="Yan Y."/>
            <person name="Yang D."/>
            <person name="Yang X."/>
            <person name="Liu C."/>
            <person name="Xie J."/>
            <person name="Zheng G."/>
            <person name="Xie L."/>
            <person name="Zhang R."/>
        </authorList>
    </citation>
    <scope>NUCLEOTIDE SEQUENCE</scope>
</reference>
<gene>
    <name evidence="2" type="primary">Y2</name>
</gene>
<sequence>MKSATVAVLFAVLLTAYGNPWNYPGRYYYGYSNCYDYDCNGMNCRSMGNDFYCMTNYRYYPMFGNHHSRSCECRNMNMGREFFYRNNWNNYNMNNWWNRWNRNNWWNNWNN</sequence>
<feature type="signal peptide" evidence="1">
    <location>
        <begin position="1"/>
        <end position="18"/>
    </location>
</feature>
<keyword evidence="1" id="KW-0732">Signal</keyword>
<evidence type="ECO:0000313" key="2">
    <source>
        <dbReference type="EMBL" id="ASM90391.1"/>
    </source>
</evidence>
<feature type="chain" id="PRO_5012442978" evidence="1">
    <location>
        <begin position="19"/>
        <end position="111"/>
    </location>
</feature>
<accession>A0A221LBD1</accession>
<name>A0A221LBD1_PINFU</name>
<organism evidence="2">
    <name type="scientific">Pinctada fucata</name>
    <name type="common">Akoya pearl oyster</name>
    <name type="synonym">Pinctada imbricata fucata</name>
    <dbReference type="NCBI Taxonomy" id="50426"/>
    <lineage>
        <taxon>Eukaryota</taxon>
        <taxon>Metazoa</taxon>
        <taxon>Spiralia</taxon>
        <taxon>Lophotrochozoa</taxon>
        <taxon>Mollusca</taxon>
        <taxon>Bivalvia</taxon>
        <taxon>Autobranchia</taxon>
        <taxon>Pteriomorphia</taxon>
        <taxon>Pterioida</taxon>
        <taxon>Pterioidea</taxon>
        <taxon>Pteriidae</taxon>
        <taxon>Pinctada</taxon>
    </lineage>
</organism>
<evidence type="ECO:0000256" key="1">
    <source>
        <dbReference type="SAM" id="SignalP"/>
    </source>
</evidence>
<dbReference type="AlphaFoldDB" id="A0A221LBD1"/>
<protein>
    <submittedName>
        <fullName evidence="2">Matrix protein Y2</fullName>
    </submittedName>
</protein>
<dbReference type="EMBL" id="KY436033">
    <property type="protein sequence ID" value="ASM90391.1"/>
    <property type="molecule type" value="mRNA"/>
</dbReference>
<proteinExistence type="evidence at transcript level"/>